<gene>
    <name evidence="1" type="ORF">I551_4004</name>
</gene>
<evidence type="ECO:0000313" key="2">
    <source>
        <dbReference type="Proteomes" id="UP000020681"/>
    </source>
</evidence>
<keyword evidence="2" id="KW-1185">Reference proteome</keyword>
<name>A0ABP3AIN2_MYCUL</name>
<dbReference type="EMBL" id="JAOL01000120">
    <property type="protein sequence ID" value="EUA89504.1"/>
    <property type="molecule type" value="Genomic_DNA"/>
</dbReference>
<sequence length="45" mass="5215">MIIWLVSIMIVLTGVGVPSRYLRSISRCWLPPWWRSRSPASLSSR</sequence>
<reference evidence="1 2" key="1">
    <citation type="submission" date="2014-01" db="EMBL/GenBank/DDBJ databases">
        <authorList>
            <person name="Dobos K."/>
            <person name="Lenaerts A."/>
            <person name="Ordway D."/>
            <person name="DeGroote M.A."/>
            <person name="Parker T."/>
            <person name="Sizemore C."/>
            <person name="Tallon L.J."/>
            <person name="Sadzewicz L.K."/>
            <person name="Sengamalay N."/>
            <person name="Fraser C.M."/>
            <person name="Hine E."/>
            <person name="Shefchek K.A."/>
            <person name="Das S.P."/>
            <person name="Tettelin H."/>
        </authorList>
    </citation>
    <scope>NUCLEOTIDE SEQUENCE [LARGE SCALE GENOMIC DNA]</scope>
    <source>
        <strain evidence="1 2">Harvey</strain>
    </source>
</reference>
<dbReference type="Proteomes" id="UP000020681">
    <property type="component" value="Unassembled WGS sequence"/>
</dbReference>
<proteinExistence type="predicted"/>
<protein>
    <submittedName>
        <fullName evidence="1">Uncharacterized protein</fullName>
    </submittedName>
</protein>
<organism evidence="1 2">
    <name type="scientific">Mycobacterium ulcerans str. Harvey</name>
    <dbReference type="NCBI Taxonomy" id="1299332"/>
    <lineage>
        <taxon>Bacteria</taxon>
        <taxon>Bacillati</taxon>
        <taxon>Actinomycetota</taxon>
        <taxon>Actinomycetes</taxon>
        <taxon>Mycobacteriales</taxon>
        <taxon>Mycobacteriaceae</taxon>
        <taxon>Mycobacterium</taxon>
        <taxon>Mycobacterium ulcerans group</taxon>
    </lineage>
</organism>
<evidence type="ECO:0000313" key="1">
    <source>
        <dbReference type="EMBL" id="EUA89504.1"/>
    </source>
</evidence>
<comment type="caution">
    <text evidence="1">The sequence shown here is derived from an EMBL/GenBank/DDBJ whole genome shotgun (WGS) entry which is preliminary data.</text>
</comment>
<accession>A0ABP3AIN2</accession>